<evidence type="ECO:0000313" key="2">
    <source>
        <dbReference type="EMBL" id="MET3944196.1"/>
    </source>
</evidence>
<comment type="caution">
    <text evidence="3">The sequence shown here is derived from an EMBL/GenBank/DDBJ whole genome shotgun (WGS) entry which is preliminary data.</text>
</comment>
<protein>
    <submittedName>
        <fullName evidence="3">HNH endonuclease</fullName>
    </submittedName>
</protein>
<reference evidence="3 4" key="1">
    <citation type="submission" date="2020-04" db="EMBL/GenBank/DDBJ databases">
        <title>MicrobeNet Type strains.</title>
        <authorList>
            <person name="Nicholson A.C."/>
        </authorList>
    </citation>
    <scope>NUCLEOTIDE SEQUENCE [LARGE SCALE GENOMIC DNA]</scope>
    <source>
        <strain evidence="3 4">ATCC 700355</strain>
    </source>
</reference>
<dbReference type="GO" id="GO:0004519">
    <property type="term" value="F:endonuclease activity"/>
    <property type="evidence" value="ECO:0007669"/>
    <property type="project" value="UniProtKB-KW"/>
</dbReference>
<dbReference type="CDD" id="cd00085">
    <property type="entry name" value="HNHc"/>
    <property type="match status" value="1"/>
</dbReference>
<keyword evidence="3" id="KW-0378">Hydrolase</keyword>
<keyword evidence="3" id="KW-0540">Nuclease</keyword>
<dbReference type="SMART" id="SM00507">
    <property type="entry name" value="HNHc"/>
    <property type="match status" value="1"/>
</dbReference>
<keyword evidence="3" id="KW-0255">Endonuclease</keyword>
<dbReference type="InterPro" id="IPR003615">
    <property type="entry name" value="HNH_nuc"/>
</dbReference>
<dbReference type="Proteomes" id="UP000554284">
    <property type="component" value="Unassembled WGS sequence"/>
</dbReference>
<dbReference type="EMBL" id="JBEPNZ010000001">
    <property type="protein sequence ID" value="MET3944196.1"/>
    <property type="molecule type" value="Genomic_DNA"/>
</dbReference>
<evidence type="ECO:0000313" key="5">
    <source>
        <dbReference type="Proteomes" id="UP001549139"/>
    </source>
</evidence>
<keyword evidence="5" id="KW-1185">Reference proteome</keyword>
<evidence type="ECO:0000313" key="3">
    <source>
        <dbReference type="EMBL" id="NKY69007.1"/>
    </source>
</evidence>
<dbReference type="Pfam" id="PF01844">
    <property type="entry name" value="HNH"/>
    <property type="match status" value="1"/>
</dbReference>
<dbReference type="EMBL" id="JAAXPF010000006">
    <property type="protein sequence ID" value="NKY69007.1"/>
    <property type="molecule type" value="Genomic_DNA"/>
</dbReference>
<dbReference type="InterPro" id="IPR002711">
    <property type="entry name" value="HNH"/>
</dbReference>
<dbReference type="RefSeq" id="WP_168684962.1">
    <property type="nucleotide sequence ID" value="NZ_JAAXPF010000006.1"/>
</dbReference>
<organism evidence="3 4">
    <name type="scientific">Corynebacterium mucifaciens</name>
    <dbReference type="NCBI Taxonomy" id="57171"/>
    <lineage>
        <taxon>Bacteria</taxon>
        <taxon>Bacillati</taxon>
        <taxon>Actinomycetota</taxon>
        <taxon>Actinomycetes</taxon>
        <taxon>Mycobacteriales</taxon>
        <taxon>Corynebacteriaceae</taxon>
        <taxon>Corynebacterium</taxon>
    </lineage>
</organism>
<sequence length="345" mass="38255">MHFTEFATADVAVLADFSRNTAMAAGLSTTRVRDLARVHAAFYGPTQFTRKQQDALTAAAGMPLDQLVLIEKKLTAVDTAAERWRIRCDLVRHRGSYRTLSKRITRLINLPVTPAPPACRFTRSKAGMRTMTWTYNERDLADLEHTLRGTINPNQPAAAQMADALFDLLREGHSLPHAKLRPIVLVPVEDHVRIHAGHGDEVTLTLTDGTTITGAQYLEQEFGDVLEVAAFHPQDGPVNLYRAQRLANTKQKTMSKLMCPACAFPDCKHSAETTQTHHIHAWRHGGMTNMDNLAELCPFHNGVNDDNREGRFGHIDNPGGRIRWVAPNGAAVPMDTPGAMELLFD</sequence>
<evidence type="ECO:0000313" key="4">
    <source>
        <dbReference type="Proteomes" id="UP000554284"/>
    </source>
</evidence>
<dbReference type="GO" id="GO:0008270">
    <property type="term" value="F:zinc ion binding"/>
    <property type="evidence" value="ECO:0007669"/>
    <property type="project" value="InterPro"/>
</dbReference>
<dbReference type="GO" id="GO:0003676">
    <property type="term" value="F:nucleic acid binding"/>
    <property type="evidence" value="ECO:0007669"/>
    <property type="project" value="InterPro"/>
</dbReference>
<feature type="domain" description="HNH nuclease" evidence="1">
    <location>
        <begin position="248"/>
        <end position="302"/>
    </location>
</feature>
<reference evidence="2 5" key="2">
    <citation type="submission" date="2024-06" db="EMBL/GenBank/DDBJ databases">
        <title>Sequencing the genomes of 1000 actinobacteria strains.</title>
        <authorList>
            <person name="Klenk H.-P."/>
        </authorList>
    </citation>
    <scope>NUCLEOTIDE SEQUENCE [LARGE SCALE GENOMIC DNA]</scope>
    <source>
        <strain evidence="2 5">DSM 44265</strain>
    </source>
</reference>
<name>A0A7X6LSH5_9CORY</name>
<accession>A0A7X6LSH5</accession>
<evidence type="ECO:0000259" key="1">
    <source>
        <dbReference type="SMART" id="SM00507"/>
    </source>
</evidence>
<dbReference type="Proteomes" id="UP001549139">
    <property type="component" value="Unassembled WGS sequence"/>
</dbReference>
<dbReference type="AlphaFoldDB" id="A0A7X6LSH5"/>
<proteinExistence type="predicted"/>
<gene>
    <name evidence="3" type="ORF">HF989_06400</name>
    <name evidence="2" type="ORF">JOF50_000995</name>
</gene>